<protein>
    <submittedName>
        <fullName evidence="1">Uncharacterized protein</fullName>
    </submittedName>
</protein>
<sequence>MWGSSGIEPESCAPKAHILPLNYDPVLENQGFPNYIAPSGTRTHAFL</sequence>
<organism evidence="1">
    <name type="scientific">viral metagenome</name>
    <dbReference type="NCBI Taxonomy" id="1070528"/>
    <lineage>
        <taxon>unclassified sequences</taxon>
        <taxon>metagenomes</taxon>
        <taxon>organismal metagenomes</taxon>
    </lineage>
</organism>
<reference evidence="1" key="1">
    <citation type="journal article" date="2020" name="Nature">
        <title>Giant virus diversity and host interactions through global metagenomics.</title>
        <authorList>
            <person name="Schulz F."/>
            <person name="Roux S."/>
            <person name="Paez-Espino D."/>
            <person name="Jungbluth S."/>
            <person name="Walsh D.A."/>
            <person name="Denef V.J."/>
            <person name="McMahon K.D."/>
            <person name="Konstantinidis K.T."/>
            <person name="Eloe-Fadrosh E.A."/>
            <person name="Kyrpides N.C."/>
            <person name="Woyke T."/>
        </authorList>
    </citation>
    <scope>NUCLEOTIDE SEQUENCE</scope>
    <source>
        <strain evidence="1">GVMAG-M-3300024301-20</strain>
    </source>
</reference>
<dbReference type="EMBL" id="MN740247">
    <property type="protein sequence ID" value="QHT95873.1"/>
    <property type="molecule type" value="Genomic_DNA"/>
</dbReference>
<accession>A0A6C0IWH3</accession>
<dbReference type="AlphaFoldDB" id="A0A6C0IWH3"/>
<evidence type="ECO:0000313" key="1">
    <source>
        <dbReference type="EMBL" id="QHT95873.1"/>
    </source>
</evidence>
<name>A0A6C0IWH3_9ZZZZ</name>
<proteinExistence type="predicted"/>